<evidence type="ECO:0000313" key="3">
    <source>
        <dbReference type="Proteomes" id="UP001328107"/>
    </source>
</evidence>
<comment type="caution">
    <text evidence="2">The sequence shown here is derived from an EMBL/GenBank/DDBJ whole genome shotgun (WGS) entry which is preliminary data.</text>
</comment>
<sequence>TNVRFHISTKSTTFISSALVWALSTIIPFLFYVCKCQWTYDIYRRVRQQLSNRTELISTAVMSPLPLLHLLHRGRSSLHYYFCLHTKKTYNLRQKNRESKKFRT</sequence>
<dbReference type="AlphaFoldDB" id="A0AAN5IDI2"/>
<feature type="transmembrane region" description="Helical" evidence="1">
    <location>
        <begin position="12"/>
        <end position="33"/>
    </location>
</feature>
<dbReference type="Proteomes" id="UP001328107">
    <property type="component" value="Unassembled WGS sequence"/>
</dbReference>
<reference evidence="3" key="1">
    <citation type="submission" date="2022-10" db="EMBL/GenBank/DDBJ databases">
        <title>Genome assembly of Pristionchus species.</title>
        <authorList>
            <person name="Yoshida K."/>
            <person name="Sommer R.J."/>
        </authorList>
    </citation>
    <scope>NUCLEOTIDE SEQUENCE [LARGE SCALE GENOMIC DNA]</scope>
    <source>
        <strain evidence="3">RS5460</strain>
    </source>
</reference>
<protein>
    <recommendedName>
        <fullName evidence="4">G protein-coupled receptor</fullName>
    </recommendedName>
</protein>
<keyword evidence="1" id="KW-0812">Transmembrane</keyword>
<gene>
    <name evidence="2" type="ORF">PMAYCL1PPCAC_32503</name>
</gene>
<evidence type="ECO:0008006" key="4">
    <source>
        <dbReference type="Google" id="ProtNLM"/>
    </source>
</evidence>
<name>A0AAN5IDI2_9BILA</name>
<keyword evidence="1" id="KW-0472">Membrane</keyword>
<evidence type="ECO:0000313" key="2">
    <source>
        <dbReference type="EMBL" id="GMR62308.1"/>
    </source>
</evidence>
<keyword evidence="1" id="KW-1133">Transmembrane helix</keyword>
<accession>A0AAN5IDI2</accession>
<evidence type="ECO:0000256" key="1">
    <source>
        <dbReference type="SAM" id="Phobius"/>
    </source>
</evidence>
<organism evidence="2 3">
    <name type="scientific">Pristionchus mayeri</name>
    <dbReference type="NCBI Taxonomy" id="1317129"/>
    <lineage>
        <taxon>Eukaryota</taxon>
        <taxon>Metazoa</taxon>
        <taxon>Ecdysozoa</taxon>
        <taxon>Nematoda</taxon>
        <taxon>Chromadorea</taxon>
        <taxon>Rhabditida</taxon>
        <taxon>Rhabditina</taxon>
        <taxon>Diplogasteromorpha</taxon>
        <taxon>Diplogasteroidea</taxon>
        <taxon>Neodiplogasteridae</taxon>
        <taxon>Pristionchus</taxon>
    </lineage>
</organism>
<keyword evidence="3" id="KW-1185">Reference proteome</keyword>
<proteinExistence type="predicted"/>
<dbReference type="EMBL" id="BTRK01000006">
    <property type="protein sequence ID" value="GMR62308.1"/>
    <property type="molecule type" value="Genomic_DNA"/>
</dbReference>
<feature type="non-terminal residue" evidence="2">
    <location>
        <position position="1"/>
    </location>
</feature>